<accession>A0A9D4SZV1</accession>
<keyword evidence="2" id="KW-1185">Reference proteome</keyword>
<name>A0A9D4SZV1_RHISA</name>
<dbReference type="AlphaFoldDB" id="A0A9D4SZV1"/>
<reference evidence="1" key="1">
    <citation type="journal article" date="2020" name="Cell">
        <title>Large-Scale Comparative Analyses of Tick Genomes Elucidate Their Genetic Diversity and Vector Capacities.</title>
        <authorList>
            <consortium name="Tick Genome and Microbiome Consortium (TIGMIC)"/>
            <person name="Jia N."/>
            <person name="Wang J."/>
            <person name="Shi W."/>
            <person name="Du L."/>
            <person name="Sun Y."/>
            <person name="Zhan W."/>
            <person name="Jiang J.F."/>
            <person name="Wang Q."/>
            <person name="Zhang B."/>
            <person name="Ji P."/>
            <person name="Bell-Sakyi L."/>
            <person name="Cui X.M."/>
            <person name="Yuan T.T."/>
            <person name="Jiang B.G."/>
            <person name="Yang W.F."/>
            <person name="Lam T.T."/>
            <person name="Chang Q.C."/>
            <person name="Ding S.J."/>
            <person name="Wang X.J."/>
            <person name="Zhu J.G."/>
            <person name="Ruan X.D."/>
            <person name="Zhao L."/>
            <person name="Wei J.T."/>
            <person name="Ye R.Z."/>
            <person name="Que T.C."/>
            <person name="Du C.H."/>
            <person name="Zhou Y.H."/>
            <person name="Cheng J.X."/>
            <person name="Dai P.F."/>
            <person name="Guo W.B."/>
            <person name="Han X.H."/>
            <person name="Huang E.J."/>
            <person name="Li L.F."/>
            <person name="Wei W."/>
            <person name="Gao Y.C."/>
            <person name="Liu J.Z."/>
            <person name="Shao H.Z."/>
            <person name="Wang X."/>
            <person name="Wang C.C."/>
            <person name="Yang T.C."/>
            <person name="Huo Q.B."/>
            <person name="Li W."/>
            <person name="Chen H.Y."/>
            <person name="Chen S.E."/>
            <person name="Zhou L.G."/>
            <person name="Ni X.B."/>
            <person name="Tian J.H."/>
            <person name="Sheng Y."/>
            <person name="Liu T."/>
            <person name="Pan Y.S."/>
            <person name="Xia L.Y."/>
            <person name="Li J."/>
            <person name="Zhao F."/>
            <person name="Cao W.C."/>
        </authorList>
    </citation>
    <scope>NUCLEOTIDE SEQUENCE</scope>
    <source>
        <strain evidence="1">Rsan-2018</strain>
    </source>
</reference>
<evidence type="ECO:0000313" key="1">
    <source>
        <dbReference type="EMBL" id="KAH7961441.1"/>
    </source>
</evidence>
<sequence length="133" mass="14350">MDELCQHLQRLGEEEFTTLCGGATTDELHGALRGMPANSAPGVDGLTAGFYATFLEILGDALLSLVNAILSQCKKPDSFRAGRIVLLLKDRAPITLLNVDYRIVASNLNNRIRLLLPDIISPLQSCAVDGRSV</sequence>
<dbReference type="EMBL" id="JABSTV010001249">
    <property type="protein sequence ID" value="KAH7961441.1"/>
    <property type="molecule type" value="Genomic_DNA"/>
</dbReference>
<protein>
    <submittedName>
        <fullName evidence="1">Uncharacterized protein</fullName>
    </submittedName>
</protein>
<dbReference type="PANTHER" id="PTHR19446">
    <property type="entry name" value="REVERSE TRANSCRIPTASES"/>
    <property type="match status" value="1"/>
</dbReference>
<proteinExistence type="predicted"/>
<organism evidence="1 2">
    <name type="scientific">Rhipicephalus sanguineus</name>
    <name type="common">Brown dog tick</name>
    <name type="synonym">Ixodes sanguineus</name>
    <dbReference type="NCBI Taxonomy" id="34632"/>
    <lineage>
        <taxon>Eukaryota</taxon>
        <taxon>Metazoa</taxon>
        <taxon>Ecdysozoa</taxon>
        <taxon>Arthropoda</taxon>
        <taxon>Chelicerata</taxon>
        <taxon>Arachnida</taxon>
        <taxon>Acari</taxon>
        <taxon>Parasitiformes</taxon>
        <taxon>Ixodida</taxon>
        <taxon>Ixodoidea</taxon>
        <taxon>Ixodidae</taxon>
        <taxon>Rhipicephalinae</taxon>
        <taxon>Rhipicephalus</taxon>
        <taxon>Rhipicephalus</taxon>
    </lineage>
</organism>
<reference evidence="1" key="2">
    <citation type="submission" date="2021-09" db="EMBL/GenBank/DDBJ databases">
        <authorList>
            <person name="Jia N."/>
            <person name="Wang J."/>
            <person name="Shi W."/>
            <person name="Du L."/>
            <person name="Sun Y."/>
            <person name="Zhan W."/>
            <person name="Jiang J."/>
            <person name="Wang Q."/>
            <person name="Zhang B."/>
            <person name="Ji P."/>
            <person name="Sakyi L.B."/>
            <person name="Cui X."/>
            <person name="Yuan T."/>
            <person name="Jiang B."/>
            <person name="Yang W."/>
            <person name="Lam T.T.-Y."/>
            <person name="Chang Q."/>
            <person name="Ding S."/>
            <person name="Wang X."/>
            <person name="Zhu J."/>
            <person name="Ruan X."/>
            <person name="Zhao L."/>
            <person name="Wei J."/>
            <person name="Que T."/>
            <person name="Du C."/>
            <person name="Cheng J."/>
            <person name="Dai P."/>
            <person name="Han X."/>
            <person name="Huang E."/>
            <person name="Gao Y."/>
            <person name="Liu J."/>
            <person name="Shao H."/>
            <person name="Ye R."/>
            <person name="Li L."/>
            <person name="Wei W."/>
            <person name="Wang X."/>
            <person name="Wang C."/>
            <person name="Huo Q."/>
            <person name="Li W."/>
            <person name="Guo W."/>
            <person name="Chen H."/>
            <person name="Chen S."/>
            <person name="Zhou L."/>
            <person name="Zhou L."/>
            <person name="Ni X."/>
            <person name="Tian J."/>
            <person name="Zhou Y."/>
            <person name="Sheng Y."/>
            <person name="Liu T."/>
            <person name="Pan Y."/>
            <person name="Xia L."/>
            <person name="Li J."/>
            <person name="Zhao F."/>
            <person name="Cao W."/>
        </authorList>
    </citation>
    <scope>NUCLEOTIDE SEQUENCE</scope>
    <source>
        <strain evidence="1">Rsan-2018</strain>
        <tissue evidence="1">Larvae</tissue>
    </source>
</reference>
<evidence type="ECO:0000313" key="2">
    <source>
        <dbReference type="Proteomes" id="UP000821837"/>
    </source>
</evidence>
<gene>
    <name evidence="1" type="ORF">HPB52_009059</name>
</gene>
<dbReference type="Proteomes" id="UP000821837">
    <property type="component" value="Chromosome 3"/>
</dbReference>
<comment type="caution">
    <text evidence="1">The sequence shown here is derived from an EMBL/GenBank/DDBJ whole genome shotgun (WGS) entry which is preliminary data.</text>
</comment>